<dbReference type="RefSeq" id="WP_025084462.1">
    <property type="nucleotide sequence ID" value="NZ_AZES01000165.1"/>
</dbReference>
<reference evidence="2 3" key="1">
    <citation type="journal article" date="2015" name="Genome Announc.">
        <title>Expanding the biotechnology potential of lactobacilli through comparative genomics of 213 strains and associated genera.</title>
        <authorList>
            <person name="Sun Z."/>
            <person name="Harris H.M."/>
            <person name="McCann A."/>
            <person name="Guo C."/>
            <person name="Argimon S."/>
            <person name="Zhang W."/>
            <person name="Yang X."/>
            <person name="Jeffery I.B."/>
            <person name="Cooney J.C."/>
            <person name="Kagawa T.F."/>
            <person name="Liu W."/>
            <person name="Song Y."/>
            <person name="Salvetti E."/>
            <person name="Wrobel A."/>
            <person name="Rasinkangas P."/>
            <person name="Parkhill J."/>
            <person name="Rea M.C."/>
            <person name="O'Sullivan O."/>
            <person name="Ritari J."/>
            <person name="Douillard F.P."/>
            <person name="Paul Ross R."/>
            <person name="Yang R."/>
            <person name="Briner A.E."/>
            <person name="Felis G.E."/>
            <person name="de Vos W.M."/>
            <person name="Barrangou R."/>
            <person name="Klaenhammer T.R."/>
            <person name="Caufield P.W."/>
            <person name="Cui Y."/>
            <person name="Zhang H."/>
            <person name="O'Toole P.W."/>
        </authorList>
    </citation>
    <scope>NUCLEOTIDE SEQUENCE [LARGE SCALE GENOMIC DNA]</scope>
    <source>
        <strain evidence="2 3">DSM 13238</strain>
    </source>
</reference>
<protein>
    <recommendedName>
        <fullName evidence="4">Lipoprotein</fullName>
    </recommendedName>
</protein>
<sequence>MKKKLVTLLAAVSLMGGFATVATGCSNTKSTQQVDQHSAKKITKDEIKGHDYIGVSSDNKDEYITFFTGKDKKKVQFNRVNKDGSQKNITNFKKAKIVMDKKNPKKFKIDGFRIIMEPDFDWNFVKVGKTTIKTSDGKKWKLYDGTHKQAVKAVQKNAKNK</sequence>
<evidence type="ECO:0000313" key="3">
    <source>
        <dbReference type="Proteomes" id="UP000051908"/>
    </source>
</evidence>
<keyword evidence="3" id="KW-1185">Reference proteome</keyword>
<accession>A0A0R1PE27</accession>
<comment type="caution">
    <text evidence="2">The sequence shown here is derived from an EMBL/GenBank/DDBJ whole genome shotgun (WGS) entry which is preliminary data.</text>
</comment>
<evidence type="ECO:0000313" key="2">
    <source>
        <dbReference type="EMBL" id="KRL28245.1"/>
    </source>
</evidence>
<keyword evidence="1" id="KW-0732">Signal</keyword>
<feature type="chain" id="PRO_5038390528" description="Lipoprotein" evidence="1">
    <location>
        <begin position="22"/>
        <end position="161"/>
    </location>
</feature>
<dbReference type="GeneID" id="96669108"/>
<dbReference type="EMBL" id="AZES01000165">
    <property type="protein sequence ID" value="KRL28245.1"/>
    <property type="molecule type" value="Genomic_DNA"/>
</dbReference>
<gene>
    <name evidence="2" type="ORF">FD33_GL001764</name>
</gene>
<dbReference type="AlphaFoldDB" id="A0A0R1PE27"/>
<dbReference type="PROSITE" id="PS51257">
    <property type="entry name" value="PROKAR_LIPOPROTEIN"/>
    <property type="match status" value="1"/>
</dbReference>
<name>A0A0R1PE27_9LACO</name>
<evidence type="ECO:0008006" key="4">
    <source>
        <dbReference type="Google" id="ProtNLM"/>
    </source>
</evidence>
<dbReference type="PATRIC" id="fig|1122151.5.peg.1827"/>
<evidence type="ECO:0000256" key="1">
    <source>
        <dbReference type="SAM" id="SignalP"/>
    </source>
</evidence>
<feature type="signal peptide" evidence="1">
    <location>
        <begin position="1"/>
        <end position="21"/>
    </location>
</feature>
<dbReference type="OrthoDB" id="2316811at2"/>
<organism evidence="2 3">
    <name type="scientific">Companilactobacillus paralimentarius DSM 13238 = JCM 10415</name>
    <dbReference type="NCBI Taxonomy" id="1122151"/>
    <lineage>
        <taxon>Bacteria</taxon>
        <taxon>Bacillati</taxon>
        <taxon>Bacillota</taxon>
        <taxon>Bacilli</taxon>
        <taxon>Lactobacillales</taxon>
        <taxon>Lactobacillaceae</taxon>
        <taxon>Companilactobacillus</taxon>
    </lineage>
</organism>
<proteinExistence type="predicted"/>
<dbReference type="Proteomes" id="UP000051908">
    <property type="component" value="Unassembled WGS sequence"/>
</dbReference>